<name>A0A7X0SPU0_9BACL</name>
<evidence type="ECO:0000313" key="3">
    <source>
        <dbReference type="Proteomes" id="UP000564644"/>
    </source>
</evidence>
<keyword evidence="1" id="KW-0812">Transmembrane</keyword>
<accession>A0A7X0SPU0</accession>
<keyword evidence="1" id="KW-0472">Membrane</keyword>
<dbReference type="PROSITE" id="PS51257">
    <property type="entry name" value="PROKAR_LIPOPROTEIN"/>
    <property type="match status" value="1"/>
</dbReference>
<keyword evidence="1" id="KW-1133">Transmembrane helix</keyword>
<gene>
    <name evidence="2" type="ORF">H7C18_17995</name>
</gene>
<sequence length="292" mass="34387">MKIFENPAMIAASISSCIAFIGIVAQTILSVSKNKNEVRSNFEKLLTEKLREMYSPLQMHFQKNINKDNLIDLDTEILLNSHNHLLSNELLEDILQLIQIEKGTLETTEYNEEEHNSLKEKVIEICKKEFSELQRIQNRHFYLYKKRFNTKWWVRLGFISFVFSASVAILYWLIILAVPSGNLKSDPHYWWNILGYILGIMVLGGTLMLYIIGVVLIITLFEYIKYKFRKMKTSFTSNDYVPKTGMYQCTICHHKVRKIRNKPFGECFQKHGWIRSLIAFPTIYTWKLVKQK</sequence>
<feature type="transmembrane region" description="Helical" evidence="1">
    <location>
        <begin position="152"/>
        <end position="174"/>
    </location>
</feature>
<comment type="caution">
    <text evidence="2">The sequence shown here is derived from an EMBL/GenBank/DDBJ whole genome shotgun (WGS) entry which is preliminary data.</text>
</comment>
<feature type="transmembrane region" description="Helical" evidence="1">
    <location>
        <begin position="6"/>
        <end position="29"/>
    </location>
</feature>
<feature type="transmembrane region" description="Helical" evidence="1">
    <location>
        <begin position="194"/>
        <end position="221"/>
    </location>
</feature>
<dbReference type="AlphaFoldDB" id="A0A7X0SPU0"/>
<proteinExistence type="predicted"/>
<evidence type="ECO:0000256" key="1">
    <source>
        <dbReference type="SAM" id="Phobius"/>
    </source>
</evidence>
<organism evidence="2 3">
    <name type="scientific">Cohnella zeiphila</name>
    <dbReference type="NCBI Taxonomy" id="2761120"/>
    <lineage>
        <taxon>Bacteria</taxon>
        <taxon>Bacillati</taxon>
        <taxon>Bacillota</taxon>
        <taxon>Bacilli</taxon>
        <taxon>Bacillales</taxon>
        <taxon>Paenibacillaceae</taxon>
        <taxon>Cohnella</taxon>
    </lineage>
</organism>
<protein>
    <submittedName>
        <fullName evidence="2">Uncharacterized protein</fullName>
    </submittedName>
</protein>
<dbReference type="RefSeq" id="WP_185130461.1">
    <property type="nucleotide sequence ID" value="NZ_JACJVO010000021.1"/>
</dbReference>
<dbReference type="EMBL" id="JACJVO010000021">
    <property type="protein sequence ID" value="MBB6732809.1"/>
    <property type="molecule type" value="Genomic_DNA"/>
</dbReference>
<keyword evidence="3" id="KW-1185">Reference proteome</keyword>
<reference evidence="2 3" key="1">
    <citation type="submission" date="2020-08" db="EMBL/GenBank/DDBJ databases">
        <title>Cohnella phylogeny.</title>
        <authorList>
            <person name="Dunlap C."/>
        </authorList>
    </citation>
    <scope>NUCLEOTIDE SEQUENCE [LARGE SCALE GENOMIC DNA]</scope>
    <source>
        <strain evidence="2 3">CBP 2801</strain>
    </source>
</reference>
<evidence type="ECO:0000313" key="2">
    <source>
        <dbReference type="EMBL" id="MBB6732809.1"/>
    </source>
</evidence>
<dbReference type="Proteomes" id="UP000564644">
    <property type="component" value="Unassembled WGS sequence"/>
</dbReference>